<sequence>MLNKLKKYISEKIISLVDRNESKKQLKKWQEFLSNPNINIHPTFVPQNTQVFKGDNKKIGNIRIDEHVLLREHCNILVYPDAELIIGKGVFFNNCCSVNCLERIEIGDDTIFGEGVKLYDHNHLIEKSSVIHVEKEKYTKDIIKIGENCWIGSNVVILKGVTIGDNSVIGAGCIIHKSVPPNTIVKHNQNLIYESL</sequence>
<dbReference type="CDD" id="cd04647">
    <property type="entry name" value="LbH_MAT_like"/>
    <property type="match status" value="1"/>
</dbReference>
<accession>A0A3N0VSI5</accession>
<reference evidence="1 3" key="1">
    <citation type="submission" date="2018-11" db="EMBL/GenBank/DDBJ databases">
        <title>Proposal to divide the Flavobacteriaceae and reorganize its genera based on Amino Acid Identity values calculated from whole genome sequences.</title>
        <authorList>
            <person name="Nicholson A.C."/>
            <person name="Gulvik C.A."/>
            <person name="Whitney A.M."/>
            <person name="Humrighouse B.W."/>
            <person name="Bell M."/>
            <person name="Holmes B."/>
            <person name="Steigerwalt A."/>
            <person name="Villarma A."/>
            <person name="Sheth M."/>
            <person name="Batra D."/>
            <person name="Pryor J."/>
            <person name="Bernardet J.-F."/>
            <person name="Hugo C."/>
            <person name="Kampfer P."/>
            <person name="Newman J."/>
            <person name="Mcquiston J.R."/>
        </authorList>
    </citation>
    <scope>NUCLEOTIDE SEQUENCE [LARGE SCALE GENOMIC DNA]</scope>
    <source>
        <strain evidence="1 3">DSM 15235</strain>
    </source>
</reference>
<dbReference type="EMBL" id="RJTX01000004">
    <property type="protein sequence ID" value="ROH95777.1"/>
    <property type="molecule type" value="Genomic_DNA"/>
</dbReference>
<evidence type="ECO:0000313" key="2">
    <source>
        <dbReference type="EMBL" id="TDX91836.1"/>
    </source>
</evidence>
<dbReference type="PANTHER" id="PTHR23416">
    <property type="entry name" value="SIALIC ACID SYNTHASE-RELATED"/>
    <property type="match status" value="1"/>
</dbReference>
<evidence type="ECO:0000313" key="3">
    <source>
        <dbReference type="Proteomes" id="UP000269375"/>
    </source>
</evidence>
<gene>
    <name evidence="2" type="ORF">BCF50_2975</name>
    <name evidence="1" type="ORF">EGI05_14720</name>
</gene>
<dbReference type="OrthoDB" id="9812571at2"/>
<dbReference type="Gene3D" id="2.160.10.10">
    <property type="entry name" value="Hexapeptide repeat proteins"/>
    <property type="match status" value="1"/>
</dbReference>
<dbReference type="InterPro" id="IPR011004">
    <property type="entry name" value="Trimer_LpxA-like_sf"/>
</dbReference>
<keyword evidence="4" id="KW-1185">Reference proteome</keyword>
<dbReference type="EMBL" id="SOQW01000003">
    <property type="protein sequence ID" value="TDX91836.1"/>
    <property type="molecule type" value="Genomic_DNA"/>
</dbReference>
<comment type="caution">
    <text evidence="1">The sequence shown here is derived from an EMBL/GenBank/DDBJ whole genome shotgun (WGS) entry which is preliminary data.</text>
</comment>
<dbReference type="AlphaFoldDB" id="A0A3N0VSI5"/>
<evidence type="ECO:0000313" key="1">
    <source>
        <dbReference type="EMBL" id="ROH95777.1"/>
    </source>
</evidence>
<name>A0A3N0VSI5_9FLAO</name>
<keyword evidence="1" id="KW-0808">Transferase</keyword>
<dbReference type="Proteomes" id="UP000269375">
    <property type="component" value="Unassembled WGS sequence"/>
</dbReference>
<dbReference type="GO" id="GO:0016746">
    <property type="term" value="F:acyltransferase activity"/>
    <property type="evidence" value="ECO:0007669"/>
    <property type="project" value="UniProtKB-KW"/>
</dbReference>
<dbReference type="SUPFAM" id="SSF51161">
    <property type="entry name" value="Trimeric LpxA-like enzymes"/>
    <property type="match status" value="1"/>
</dbReference>
<proteinExistence type="predicted"/>
<dbReference type="InterPro" id="IPR001451">
    <property type="entry name" value="Hexapep"/>
</dbReference>
<dbReference type="InterPro" id="IPR051159">
    <property type="entry name" value="Hexapeptide_acetyltransf"/>
</dbReference>
<protein>
    <submittedName>
        <fullName evidence="1">Acyltransferase</fullName>
    </submittedName>
    <submittedName>
        <fullName evidence="2">Transferase family hexapeptide repeat protein</fullName>
    </submittedName>
</protein>
<organism evidence="1 3">
    <name type="scientific">Chryseobacterium daecheongense</name>
    <dbReference type="NCBI Taxonomy" id="192389"/>
    <lineage>
        <taxon>Bacteria</taxon>
        <taxon>Pseudomonadati</taxon>
        <taxon>Bacteroidota</taxon>
        <taxon>Flavobacteriia</taxon>
        <taxon>Flavobacteriales</taxon>
        <taxon>Weeksellaceae</taxon>
        <taxon>Chryseobacterium group</taxon>
        <taxon>Chryseobacterium</taxon>
    </lineage>
</organism>
<dbReference type="Proteomes" id="UP000295709">
    <property type="component" value="Unassembled WGS sequence"/>
</dbReference>
<keyword evidence="1" id="KW-0012">Acyltransferase</keyword>
<reference evidence="2 4" key="2">
    <citation type="submission" date="2019-03" db="EMBL/GenBank/DDBJ databases">
        <title>Genomic Encyclopedia of Archaeal and Bacterial Type Strains, Phase II (KMG-II): from individual species to whole genera.</title>
        <authorList>
            <person name="Goeker M."/>
        </authorList>
    </citation>
    <scope>NUCLEOTIDE SEQUENCE [LARGE SCALE GENOMIC DNA]</scope>
    <source>
        <strain evidence="2 4">DSM 15235</strain>
    </source>
</reference>
<evidence type="ECO:0000313" key="4">
    <source>
        <dbReference type="Proteomes" id="UP000295709"/>
    </source>
</evidence>
<dbReference type="RefSeq" id="WP_123263792.1">
    <property type="nucleotide sequence ID" value="NZ_RJTX01000004.1"/>
</dbReference>
<dbReference type="Pfam" id="PF00132">
    <property type="entry name" value="Hexapep"/>
    <property type="match status" value="1"/>
</dbReference>